<proteinExistence type="predicted"/>
<dbReference type="PANTHER" id="PTHR22777:SF4">
    <property type="entry name" value="UPF0053 PROTEIN SLL1254"/>
    <property type="match status" value="1"/>
</dbReference>
<evidence type="ECO:0000259" key="11">
    <source>
        <dbReference type="PROSITE" id="PS51371"/>
    </source>
</evidence>
<keyword evidence="4 8" id="KW-1133">Transmembrane helix</keyword>
<dbReference type="InterPro" id="IPR000644">
    <property type="entry name" value="CBS_dom"/>
</dbReference>
<accession>W4MEX2</accession>
<keyword evidence="3" id="KW-0677">Repeat</keyword>
<evidence type="ECO:0000256" key="9">
    <source>
        <dbReference type="SAM" id="MobiDB-lite"/>
    </source>
</evidence>
<dbReference type="Pfam" id="PF00571">
    <property type="entry name" value="CBS"/>
    <property type="match status" value="1"/>
</dbReference>
<evidence type="ECO:0000256" key="10">
    <source>
        <dbReference type="SAM" id="Phobius"/>
    </source>
</evidence>
<organism evidence="13 14">
    <name type="scientific">Candidatus Entotheonella gemina</name>
    <dbReference type="NCBI Taxonomy" id="1429439"/>
    <lineage>
        <taxon>Bacteria</taxon>
        <taxon>Pseudomonadati</taxon>
        <taxon>Nitrospinota/Tectimicrobiota group</taxon>
        <taxon>Candidatus Tectimicrobiota</taxon>
        <taxon>Candidatus Entotheonellia</taxon>
        <taxon>Candidatus Entotheonellales</taxon>
        <taxon>Candidatus Entotheonellaceae</taxon>
        <taxon>Candidatus Entotheonella</taxon>
    </lineage>
</organism>
<dbReference type="CDD" id="cd04590">
    <property type="entry name" value="CBS_pair_CorC_HlyC_assoc"/>
    <property type="match status" value="1"/>
</dbReference>
<feature type="region of interest" description="Disordered" evidence="9">
    <location>
        <begin position="344"/>
        <end position="377"/>
    </location>
</feature>
<dbReference type="Proteomes" id="UP000019140">
    <property type="component" value="Unassembled WGS sequence"/>
</dbReference>
<evidence type="ECO:0000256" key="4">
    <source>
        <dbReference type="ARBA" id="ARBA00022989"/>
    </source>
</evidence>
<protein>
    <recommendedName>
        <fullName evidence="15">Hemolysin</fullName>
    </recommendedName>
</protein>
<evidence type="ECO:0000256" key="3">
    <source>
        <dbReference type="ARBA" id="ARBA00022737"/>
    </source>
</evidence>
<dbReference type="GO" id="GO:0005886">
    <property type="term" value="C:plasma membrane"/>
    <property type="evidence" value="ECO:0007669"/>
    <property type="project" value="TreeGrafter"/>
</dbReference>
<feature type="domain" description="CBS" evidence="11">
    <location>
        <begin position="264"/>
        <end position="322"/>
    </location>
</feature>
<evidence type="ECO:0000256" key="5">
    <source>
        <dbReference type="ARBA" id="ARBA00023122"/>
    </source>
</evidence>
<dbReference type="InterPro" id="IPR044751">
    <property type="entry name" value="Ion_transp-like_CBS"/>
</dbReference>
<name>W4MEX2_9BACT</name>
<dbReference type="EMBL" id="AZHX01000214">
    <property type="protein sequence ID" value="ETX08471.1"/>
    <property type="molecule type" value="Genomic_DNA"/>
</dbReference>
<evidence type="ECO:0000256" key="7">
    <source>
        <dbReference type="PROSITE-ProRule" id="PRU00703"/>
    </source>
</evidence>
<reference evidence="13 14" key="1">
    <citation type="journal article" date="2014" name="Nature">
        <title>An environmental bacterial taxon with a large and distinct metabolic repertoire.</title>
        <authorList>
            <person name="Wilson M.C."/>
            <person name="Mori T."/>
            <person name="Ruckert C."/>
            <person name="Uria A.R."/>
            <person name="Helf M.J."/>
            <person name="Takada K."/>
            <person name="Gernert C."/>
            <person name="Steffens U.A."/>
            <person name="Heycke N."/>
            <person name="Schmitt S."/>
            <person name="Rinke C."/>
            <person name="Helfrich E.J."/>
            <person name="Brachmann A.O."/>
            <person name="Gurgui C."/>
            <person name="Wakimoto T."/>
            <person name="Kracht M."/>
            <person name="Crusemann M."/>
            <person name="Hentschel U."/>
            <person name="Abe I."/>
            <person name="Matsunaga S."/>
            <person name="Kalinowski J."/>
            <person name="Takeyama H."/>
            <person name="Piel J."/>
        </authorList>
    </citation>
    <scope>NUCLEOTIDE SEQUENCE [LARGE SCALE GENOMIC DNA]</scope>
    <source>
        <strain evidence="14">TSY2</strain>
    </source>
</reference>
<evidence type="ECO:0000256" key="8">
    <source>
        <dbReference type="PROSITE-ProRule" id="PRU01193"/>
    </source>
</evidence>
<dbReference type="HOGENOM" id="CLU_015237_4_1_7"/>
<evidence type="ECO:0000256" key="6">
    <source>
        <dbReference type="ARBA" id="ARBA00023136"/>
    </source>
</evidence>
<dbReference type="PROSITE" id="PS51846">
    <property type="entry name" value="CNNM"/>
    <property type="match status" value="1"/>
</dbReference>
<dbReference type="InterPro" id="IPR046342">
    <property type="entry name" value="CBS_dom_sf"/>
</dbReference>
<sequence length="377" mass="41027">MYMLLIVYALIAIGCSFLCSIAEAVLLSVTPSYVATMREHGKRTAELLEHLKENIDRALAAILSLNTIAHTVGAAGVGAQAAEIWGSRAVGWASAGMTLLILVLSEIIPKTIGAVYWRALAPQTARFIQGLIWLLYPFVLLAESLTRLISGGQKQDIITREEVAAMAVLSAQEGQLDSQESRILSNLLRLKSLTVRDIMTPRTVMLAFPQDWTSGRVLDEHDALPVSRLPVYEGSIDHVTGFVLKSDLLLAQARGQADTLLTDLRRDIRAVLHTASLSHLLDVLASQGEHIALVVGDYGGTEGLVTLEDLVETLLGLEIVDEADTAIDMQRLARERWEKRAERLGLHVSDTSPNEPPAIPTADSQSISEPDMGDEDK</sequence>
<keyword evidence="2 8" id="KW-0812">Transmembrane</keyword>
<comment type="caution">
    <text evidence="13">The sequence shown here is derived from an EMBL/GenBank/DDBJ whole genome shotgun (WGS) entry which is preliminary data.</text>
</comment>
<feature type="transmembrane region" description="Helical" evidence="10">
    <location>
        <begin position="89"/>
        <end position="108"/>
    </location>
</feature>
<evidence type="ECO:0000313" key="13">
    <source>
        <dbReference type="EMBL" id="ETX08471.1"/>
    </source>
</evidence>
<evidence type="ECO:0000256" key="2">
    <source>
        <dbReference type="ARBA" id="ARBA00022692"/>
    </source>
</evidence>
<dbReference type="PROSITE" id="PS51371">
    <property type="entry name" value="CBS"/>
    <property type="match status" value="1"/>
</dbReference>
<gene>
    <name evidence="13" type="ORF">ETSY2_05235</name>
</gene>
<dbReference type="InterPro" id="IPR002550">
    <property type="entry name" value="CNNM"/>
</dbReference>
<keyword evidence="6 8" id="KW-0472">Membrane</keyword>
<evidence type="ECO:0000259" key="12">
    <source>
        <dbReference type="PROSITE" id="PS51846"/>
    </source>
</evidence>
<dbReference type="Gene3D" id="3.10.580.10">
    <property type="entry name" value="CBS-domain"/>
    <property type="match status" value="1"/>
</dbReference>
<keyword evidence="5 7" id="KW-0129">CBS domain</keyword>
<evidence type="ECO:0000313" key="14">
    <source>
        <dbReference type="Proteomes" id="UP000019140"/>
    </source>
</evidence>
<dbReference type="SUPFAM" id="SSF54631">
    <property type="entry name" value="CBS-domain pair"/>
    <property type="match status" value="1"/>
</dbReference>
<dbReference type="PATRIC" id="fig|1429439.4.peg.884"/>
<evidence type="ECO:0008006" key="15">
    <source>
        <dbReference type="Google" id="ProtNLM"/>
    </source>
</evidence>
<keyword evidence="14" id="KW-1185">Reference proteome</keyword>
<feature type="domain" description="CNNM transmembrane" evidence="12">
    <location>
        <begin position="1"/>
        <end position="180"/>
    </location>
</feature>
<dbReference type="Pfam" id="PF01595">
    <property type="entry name" value="CNNM"/>
    <property type="match status" value="1"/>
</dbReference>
<comment type="subcellular location">
    <subcellularLocation>
        <location evidence="1">Membrane</location>
        <topology evidence="1">Multi-pass membrane protein</topology>
    </subcellularLocation>
</comment>
<evidence type="ECO:0000256" key="1">
    <source>
        <dbReference type="ARBA" id="ARBA00004141"/>
    </source>
</evidence>
<feature type="transmembrane region" description="Helical" evidence="10">
    <location>
        <begin position="128"/>
        <end position="150"/>
    </location>
</feature>
<dbReference type="AlphaFoldDB" id="W4MEX2"/>
<dbReference type="PANTHER" id="PTHR22777">
    <property type="entry name" value="HEMOLYSIN-RELATED"/>
    <property type="match status" value="1"/>
</dbReference>